<dbReference type="EMBL" id="FQYP01000001">
    <property type="protein sequence ID" value="SHI40221.1"/>
    <property type="molecule type" value="Genomic_DNA"/>
</dbReference>
<evidence type="ECO:0000313" key="2">
    <source>
        <dbReference type="Proteomes" id="UP000184432"/>
    </source>
</evidence>
<dbReference type="Proteomes" id="UP000184432">
    <property type="component" value="Unassembled WGS sequence"/>
</dbReference>
<evidence type="ECO:0000313" key="1">
    <source>
        <dbReference type="EMBL" id="SHI40221.1"/>
    </source>
</evidence>
<proteinExistence type="predicted"/>
<dbReference type="RefSeq" id="WP_170864531.1">
    <property type="nucleotide sequence ID" value="NZ_FQYP01000001.1"/>
</dbReference>
<dbReference type="AlphaFoldDB" id="A0A1M6AUY3"/>
<organism evidence="1 2">
    <name type="scientific">Aquimarina spongiae</name>
    <dbReference type="NCBI Taxonomy" id="570521"/>
    <lineage>
        <taxon>Bacteria</taxon>
        <taxon>Pseudomonadati</taxon>
        <taxon>Bacteroidota</taxon>
        <taxon>Flavobacteriia</taxon>
        <taxon>Flavobacteriales</taxon>
        <taxon>Flavobacteriaceae</taxon>
        <taxon>Aquimarina</taxon>
    </lineage>
</organism>
<sequence>MKNKKALGLDLKKIVISELQAKQVKGGGAKNGQYTRISDCKRCGQAPSQRPTCQHE</sequence>
<keyword evidence="2" id="KW-1185">Reference proteome</keyword>
<protein>
    <submittedName>
        <fullName evidence="1">Uncharacterized protein</fullName>
    </submittedName>
</protein>
<reference evidence="2" key="1">
    <citation type="submission" date="2016-11" db="EMBL/GenBank/DDBJ databases">
        <authorList>
            <person name="Varghese N."/>
            <person name="Submissions S."/>
        </authorList>
    </citation>
    <scope>NUCLEOTIDE SEQUENCE [LARGE SCALE GENOMIC DNA]</scope>
    <source>
        <strain evidence="2">DSM 22623</strain>
    </source>
</reference>
<accession>A0A1M6AUY3</accession>
<name>A0A1M6AUY3_9FLAO</name>
<gene>
    <name evidence="1" type="ORF">SAMN04488508_101487</name>
</gene>